<gene>
    <name evidence="1" type="ORF">HMPREF9220_0605</name>
</gene>
<dbReference type="Pfam" id="PF03382">
    <property type="entry name" value="DUF285"/>
    <property type="match status" value="1"/>
</dbReference>
<dbReference type="InterPro" id="IPR011889">
    <property type="entry name" value="Liste_lipo_26"/>
</dbReference>
<dbReference type="NCBIfam" id="TIGR02167">
    <property type="entry name" value="Liste_lipo_26"/>
    <property type="match status" value="1"/>
</dbReference>
<dbReference type="OrthoDB" id="2193318at2"/>
<dbReference type="RefSeq" id="WP_007555069.1">
    <property type="nucleotide sequence ID" value="NZ_AENT01000027.1"/>
</dbReference>
<dbReference type="Proteomes" id="UP000004594">
    <property type="component" value="Unassembled WGS sequence"/>
</dbReference>
<protein>
    <recommendedName>
        <fullName evidence="3">Bacterial surface protein 26-residue PARCEL repeat (3 repeats)</fullName>
    </recommendedName>
</protein>
<proteinExistence type="predicted"/>
<accession>E4LA38</accession>
<sequence length="461" mass="54030">MKLKITRPNGEVERAELRENKIPYWIKYYKITIGGKTYYAILGKKKDTHMYVDLATNIQGITYYDKYYVQKNFVDLVNLNEYCSNNIRNWRDSVERLPSENQEYLENVKPYRMNYCFGHDSSDNYKVSELDLNEMDTSFCTNMEGTFYAMKGLTRLDVSNWDVRSVTNMAYIFEWSDAIKSLDLSGWEVQNCTNFYRAFKGCYNLEVLDISNFYILERATITEMFENDNKLKYIIIPEYKENTFNNKLIYALMGIKPKEYEKSKKCKFLCSKKSIIEHKTSIKNSWRVAAEYMDDIENYEIKRNKGQVEVKQIKEVNPSQLHRIELDKGFGGRDGNYWVRIEVPKGVNKIKVVGYGDNRSIYVRYLKVEGGMNVEFKNGRIYHSGGKNGNSWSAYYSAVKKSTISGNNVDNKNIFYFHSPTGKGIYSYIVKAYIEYGEEIDKLPIIDIDLVNNRKLSDILD</sequence>
<evidence type="ECO:0008006" key="3">
    <source>
        <dbReference type="Google" id="ProtNLM"/>
    </source>
</evidence>
<evidence type="ECO:0000313" key="2">
    <source>
        <dbReference type="Proteomes" id="UP000004594"/>
    </source>
</evidence>
<dbReference type="InterPro" id="IPR032675">
    <property type="entry name" value="LRR_dom_sf"/>
</dbReference>
<name>E4LA38_9FIRM</name>
<dbReference type="AlphaFoldDB" id="E4LA38"/>
<comment type="caution">
    <text evidence="1">The sequence shown here is derived from an EMBL/GenBank/DDBJ whole genome shotgun (WGS) entry which is preliminary data.</text>
</comment>
<dbReference type="SUPFAM" id="SSF52058">
    <property type="entry name" value="L domain-like"/>
    <property type="match status" value="1"/>
</dbReference>
<dbReference type="Gene3D" id="3.80.10.10">
    <property type="entry name" value="Ribonuclease Inhibitor"/>
    <property type="match status" value="1"/>
</dbReference>
<dbReference type="EMBL" id="AENT01000027">
    <property type="protein sequence ID" value="EFR42315.1"/>
    <property type="molecule type" value="Genomic_DNA"/>
</dbReference>
<reference evidence="1 2" key="1">
    <citation type="submission" date="2010-11" db="EMBL/GenBank/DDBJ databases">
        <authorList>
            <person name="Durkin A.S."/>
            <person name="Madupu R."/>
            <person name="Torralba M."/>
            <person name="Gillis M."/>
            <person name="Methe B."/>
            <person name="Sutton G."/>
            <person name="Nelson K.E."/>
        </authorList>
    </citation>
    <scope>NUCLEOTIDE SEQUENCE [LARGE SCALE GENOMIC DNA]</scope>
    <source>
        <strain evidence="1 2">UPII 345-E</strain>
    </source>
</reference>
<organism evidence="1 2">
    <name type="scientific">Dialister micraerophilus UPII 345-E</name>
    <dbReference type="NCBI Taxonomy" id="910314"/>
    <lineage>
        <taxon>Bacteria</taxon>
        <taxon>Bacillati</taxon>
        <taxon>Bacillota</taxon>
        <taxon>Negativicutes</taxon>
        <taxon>Veillonellales</taxon>
        <taxon>Veillonellaceae</taxon>
        <taxon>Dialister</taxon>
    </lineage>
</organism>
<dbReference type="InterPro" id="IPR005046">
    <property type="entry name" value="DUF285"/>
</dbReference>
<dbReference type="eggNOG" id="COG4886">
    <property type="taxonomic scope" value="Bacteria"/>
</dbReference>
<evidence type="ECO:0000313" key="1">
    <source>
        <dbReference type="EMBL" id="EFR42315.1"/>
    </source>
</evidence>